<dbReference type="Proteomes" id="UP000057737">
    <property type="component" value="Unassembled WGS sequence"/>
</dbReference>
<reference evidence="1 2" key="1">
    <citation type="submission" date="2015-11" db="EMBL/GenBank/DDBJ databases">
        <title>Draft Genome Sequence of the Strain BR 10303 (Bradyrhizobium sp.) isolated from nodules of Centrolobium paraense.</title>
        <authorList>
            <person name="Zelli J.E."/>
            <person name="Simoes-Araujo J.L."/>
            <person name="Barauna A.C."/>
            <person name="Silva K."/>
        </authorList>
    </citation>
    <scope>NUCLEOTIDE SEQUENCE [LARGE SCALE GENOMIC DNA]</scope>
    <source>
        <strain evidence="1 2">BR 10303</strain>
    </source>
</reference>
<protein>
    <recommendedName>
        <fullName evidence="3">Dithiol-disulfide oxidoreductase (DUF899 family)</fullName>
    </recommendedName>
</protein>
<name>A0A120FRS4_9BRAD</name>
<dbReference type="SUPFAM" id="SSF52833">
    <property type="entry name" value="Thioredoxin-like"/>
    <property type="match status" value="1"/>
</dbReference>
<evidence type="ECO:0008006" key="3">
    <source>
        <dbReference type="Google" id="ProtNLM"/>
    </source>
</evidence>
<dbReference type="Pfam" id="PF05988">
    <property type="entry name" value="DUF899"/>
    <property type="match status" value="1"/>
</dbReference>
<organism evidence="1 2">
    <name type="scientific">Bradyrhizobium macuxiense</name>
    <dbReference type="NCBI Taxonomy" id="1755647"/>
    <lineage>
        <taxon>Bacteria</taxon>
        <taxon>Pseudomonadati</taxon>
        <taxon>Pseudomonadota</taxon>
        <taxon>Alphaproteobacteria</taxon>
        <taxon>Hyphomicrobiales</taxon>
        <taxon>Nitrobacteraceae</taxon>
        <taxon>Bradyrhizobium</taxon>
    </lineage>
</organism>
<proteinExistence type="predicted"/>
<dbReference type="RefSeq" id="WP_066499861.1">
    <property type="nucleotide sequence ID" value="NZ_LNCU01000014.1"/>
</dbReference>
<dbReference type="EMBL" id="LNCU01000014">
    <property type="protein sequence ID" value="KWV60544.1"/>
    <property type="molecule type" value="Genomic_DNA"/>
</dbReference>
<dbReference type="Gene3D" id="3.40.30.10">
    <property type="entry name" value="Glutaredoxin"/>
    <property type="match status" value="1"/>
</dbReference>
<dbReference type="AlphaFoldDB" id="A0A120FRS4"/>
<sequence length="231" mass="26015">MTGSTLKPAVELAKTNTTRFPNESAEYRRARQALLIEEIELRRHIERVAALRRALPPGGEVTKAYAFIGEAGRASLADLFGNKQTLIIYSYMFGPQRETLCPMCTSFMGTWEAKLPDVEQRVAFVFVARSPIARLIEAKAARGWTRHKIYSDTSGDYTRDYVSRDDADLPAYNVFTLRDGTIRHFWAGEMGRGTADPGQDPRGATDVDPLWTILDTTPEGRGTDWYPRLSY</sequence>
<dbReference type="OrthoDB" id="7335590at2"/>
<gene>
    <name evidence="1" type="ORF">AS156_27895</name>
</gene>
<evidence type="ECO:0000313" key="2">
    <source>
        <dbReference type="Proteomes" id="UP000057737"/>
    </source>
</evidence>
<evidence type="ECO:0000313" key="1">
    <source>
        <dbReference type="EMBL" id="KWV60544.1"/>
    </source>
</evidence>
<keyword evidence="2" id="KW-1185">Reference proteome</keyword>
<accession>A0A120FRS4</accession>
<dbReference type="InterPro" id="IPR010296">
    <property type="entry name" value="DUF899_thioredox"/>
</dbReference>
<dbReference type="InterPro" id="IPR036249">
    <property type="entry name" value="Thioredoxin-like_sf"/>
</dbReference>
<comment type="caution">
    <text evidence="1">The sequence shown here is derived from an EMBL/GenBank/DDBJ whole genome shotgun (WGS) entry which is preliminary data.</text>
</comment>